<comment type="similarity">
    <text evidence="3">Belongs to the prokaryotic molybdopterin-containing oxidoreductase family.</text>
</comment>
<dbReference type="Pfam" id="PF00384">
    <property type="entry name" value="Molybdopterin"/>
    <property type="match status" value="1"/>
</dbReference>
<dbReference type="EMBL" id="CP071709">
    <property type="protein sequence ID" value="QVY63904.1"/>
    <property type="molecule type" value="Genomic_DNA"/>
</dbReference>
<evidence type="ECO:0000256" key="1">
    <source>
        <dbReference type="ARBA" id="ARBA00001966"/>
    </source>
</evidence>
<dbReference type="InterPro" id="IPR006443">
    <property type="entry name" value="Formate-DH-alph_fdnG"/>
</dbReference>
<evidence type="ECO:0000256" key="4">
    <source>
        <dbReference type="ARBA" id="ARBA00022485"/>
    </source>
</evidence>
<protein>
    <submittedName>
        <fullName evidence="9">Formate dehydrogenase-N subunit alpha</fullName>
    </submittedName>
</protein>
<feature type="domain" description="Molybdopterin dinucleotide-binding" evidence="8">
    <location>
        <begin position="663"/>
        <end position="780"/>
    </location>
</feature>
<sequence length="788" mass="88600">MTNHWNDLQYADALMVIGANPAENHPISFRWISKAKQKGAKLISVDPRYTRTSQMANIYGQLRSGTDIAFIGGMIHYALENDMYHKEYVAAYTNASFIVDEQYSFEDGIFNDYDETTRNYDKTKWAFKKDENGEIVKDPALKDPRCVFQLMKKHYARYDVDTVTGVTGTDKDTYLEICQTFTGTSETGKAGTILYAMGGTQHTVGTQNIRAYAILQLLLGNIGIAGGGVNALRGESNVQGSTDFGLLYHNVNGYMEVPTGSDQDSKYKGFLERITPESGYFSNKPKFYTSMLKAYYGDSATKQNEFGYHLMPKLTPGKDYSHMRLFDAMYRGELEGLIMFGTNPVVGGPNAGKEKEALSNLKWMVAVDLFETETSAFWQKEAGADPAAIQTEVIFLPACGSFEKEGSVTNSGRWMQYRWQAIKPKGESRADLEIVHMLARKLKGLYENSPKQQDMPMKALTWDYGESDHPDIDIVCREINGYDMKTKQQIKGFGDLKDDGSTCSGNWIYSGFYPESENLSKRRDNTNEGMSNFLNWSFAWPANRRILYNRASADLNGKAWSKDRIGIQWNAAEKKWTGFDVPDFVAAKGPDDPTFNDPFIMMAGGKGALFSGGVNEGPFPEHYEPYENPISNAFSSIQLNPAVKFGEKEMNAQGDVSEYPIVATTYRVSEHWQSGAMTRNIPWLAELMPHMYIEISEELAQEKGISSKDRVIVKTARGEIEAFAMITKRFKPYKLKDKTIHQIGMPWHFGYKGIATGATANRLTPHIGDANTTIPEYKAFLCDVRRVK</sequence>
<keyword evidence="10" id="KW-1185">Reference proteome</keyword>
<proteinExistence type="inferred from homology"/>
<dbReference type="Pfam" id="PF01568">
    <property type="entry name" value="Molydop_binding"/>
    <property type="match status" value="1"/>
</dbReference>
<name>A0ABX8FIP0_9BACI</name>
<keyword evidence="5" id="KW-0574">Periplasm</keyword>
<accession>A0ABX8FIP0</accession>
<keyword evidence="4" id="KW-0411">Iron-sulfur</keyword>
<dbReference type="CDD" id="cd02792">
    <property type="entry name" value="MopB_CT_Formate-Dh-Na-like"/>
    <property type="match status" value="1"/>
</dbReference>
<feature type="domain" description="Molybdopterin oxidoreductase" evidence="7">
    <location>
        <begin position="2"/>
        <end position="440"/>
    </location>
</feature>
<evidence type="ECO:0000256" key="2">
    <source>
        <dbReference type="ARBA" id="ARBA00004196"/>
    </source>
</evidence>
<evidence type="ECO:0000313" key="10">
    <source>
        <dbReference type="Proteomes" id="UP000679247"/>
    </source>
</evidence>
<keyword evidence="4" id="KW-0408">Iron</keyword>
<dbReference type="Proteomes" id="UP000679247">
    <property type="component" value="Chromosome"/>
</dbReference>
<evidence type="ECO:0000256" key="5">
    <source>
        <dbReference type="ARBA" id="ARBA00022764"/>
    </source>
</evidence>
<dbReference type="InterPro" id="IPR006657">
    <property type="entry name" value="MoPterin_dinucl-bd_dom"/>
</dbReference>
<evidence type="ECO:0000256" key="6">
    <source>
        <dbReference type="ARBA" id="ARBA00023002"/>
    </source>
</evidence>
<gene>
    <name evidence="9" type="primary">fdnG</name>
    <name evidence="9" type="ORF">J1899_21295</name>
</gene>
<evidence type="ECO:0000259" key="8">
    <source>
        <dbReference type="Pfam" id="PF01568"/>
    </source>
</evidence>
<evidence type="ECO:0000313" key="9">
    <source>
        <dbReference type="EMBL" id="QVY63904.1"/>
    </source>
</evidence>
<dbReference type="NCBIfam" id="TIGR01553">
    <property type="entry name" value="formate-DH-alph"/>
    <property type="match status" value="1"/>
</dbReference>
<dbReference type="InterPro" id="IPR006656">
    <property type="entry name" value="Mopterin_OxRdtase"/>
</dbReference>
<evidence type="ECO:0000259" key="7">
    <source>
        <dbReference type="Pfam" id="PF00384"/>
    </source>
</evidence>
<keyword evidence="4" id="KW-0479">Metal-binding</keyword>
<keyword evidence="4" id="KW-0004">4Fe-4S</keyword>
<dbReference type="PANTHER" id="PTHR43598">
    <property type="entry name" value="TUNGSTEN-CONTAINING FORMYLMETHANOFURAN DEHYDROGENASE 2 SUBUNIT B"/>
    <property type="match status" value="1"/>
</dbReference>
<dbReference type="PANTHER" id="PTHR43598:SF1">
    <property type="entry name" value="FORMATE DEHYDROGENASE-O MAJOR SUBUNIT"/>
    <property type="match status" value="1"/>
</dbReference>
<comment type="cofactor">
    <cofactor evidence="1">
        <name>[4Fe-4S] cluster</name>
        <dbReference type="ChEBI" id="CHEBI:49883"/>
    </cofactor>
</comment>
<organism evidence="9 10">
    <name type="scientific">Cytobacillus gottheilii</name>
    <dbReference type="NCBI Taxonomy" id="859144"/>
    <lineage>
        <taxon>Bacteria</taxon>
        <taxon>Bacillati</taxon>
        <taxon>Bacillota</taxon>
        <taxon>Bacilli</taxon>
        <taxon>Bacillales</taxon>
        <taxon>Bacillaceae</taxon>
        <taxon>Cytobacillus</taxon>
    </lineage>
</organism>
<comment type="subcellular location">
    <subcellularLocation>
        <location evidence="2">Cell envelope</location>
    </subcellularLocation>
</comment>
<reference evidence="9 10" key="1">
    <citation type="submission" date="2021-03" db="EMBL/GenBank/DDBJ databases">
        <title>The first data on the complete genome of the tetrodotoxin-producing bacterium.</title>
        <authorList>
            <person name="Melnikova D.I."/>
            <person name="Nijland R."/>
            <person name="Magarlamov T.Y."/>
        </authorList>
    </citation>
    <scope>NUCLEOTIDE SEQUENCE [LARGE SCALE GENOMIC DNA]</scope>
    <source>
        <strain evidence="9 10">1839</strain>
    </source>
</reference>
<keyword evidence="6" id="KW-0560">Oxidoreductase</keyword>
<evidence type="ECO:0000256" key="3">
    <source>
        <dbReference type="ARBA" id="ARBA00010312"/>
    </source>
</evidence>